<dbReference type="InterPro" id="IPR008780">
    <property type="entry name" value="Plasmodium_Vir"/>
</dbReference>
<dbReference type="Proteomes" id="UP000053239">
    <property type="component" value="Unassembled WGS sequence"/>
</dbReference>
<accession>A0A0J9U339</accession>
<sequence>MGNERNEYNDCILLNYWVYSRLVNIFQSDDASIIAGPFAILQRIWHDIVEKPSYKPRNNKCFPDGTLVTQKDWRERKALYDYCVNYDTIKKTIPSYEKICPEYWSYVDSHTSLFEYFKTRCSKTNDQCPEFYNNCKQYDPKEFLLTFSCNEQMKQKKADTLAKARQALQSSTADVQEQISRITGGSEVSAGGSLLTSDGSHPVEKTELLDLNYSKYNLD</sequence>
<dbReference type="OrthoDB" id="386729at2759"/>
<dbReference type="AlphaFoldDB" id="A0A0J9U339"/>
<protein>
    <recommendedName>
        <fullName evidence="3">Variable surface protein Vir4</fullName>
    </recommendedName>
</protein>
<evidence type="ECO:0000313" key="1">
    <source>
        <dbReference type="EMBL" id="KNA01573.1"/>
    </source>
</evidence>
<reference evidence="1 2" key="1">
    <citation type="submission" date="2011-09" db="EMBL/GenBank/DDBJ databases">
        <title>The Genome Sequence of Plasmodium vivax North Korean.</title>
        <authorList>
            <consortium name="The Broad Institute Genome Sequencing Platform"/>
            <consortium name="The Broad Institute Genome Sequencing Center for Infectious Disease"/>
            <person name="Neafsey D."/>
            <person name="Carlton J."/>
            <person name="Barnwell J."/>
            <person name="Collins W."/>
            <person name="Escalante A."/>
            <person name="Mullikin J."/>
            <person name="Saul A."/>
            <person name="Guigo R."/>
            <person name="Camara F."/>
            <person name="Young S.K."/>
            <person name="Zeng Q."/>
            <person name="Gargeya S."/>
            <person name="Fitzgerald M."/>
            <person name="Haas B."/>
            <person name="Abouelleil A."/>
            <person name="Alvarado L."/>
            <person name="Arachchi H.M."/>
            <person name="Berlin A."/>
            <person name="Brown A."/>
            <person name="Chapman S.B."/>
            <person name="Chen Z."/>
            <person name="Dunbar C."/>
            <person name="Freedman E."/>
            <person name="Gearin G."/>
            <person name="Gellesch M."/>
            <person name="Goldberg J."/>
            <person name="Griggs A."/>
            <person name="Gujja S."/>
            <person name="Heiman D."/>
            <person name="Howarth C."/>
            <person name="Larson L."/>
            <person name="Lui A."/>
            <person name="MacDonald P.J.P."/>
            <person name="Montmayeur A."/>
            <person name="Murphy C."/>
            <person name="Neiman D."/>
            <person name="Pearson M."/>
            <person name="Priest M."/>
            <person name="Roberts A."/>
            <person name="Saif S."/>
            <person name="Shea T."/>
            <person name="Shenoy N."/>
            <person name="Sisk P."/>
            <person name="Stolte C."/>
            <person name="Sykes S."/>
            <person name="Wortman J."/>
            <person name="Nusbaum C."/>
            <person name="Birren B."/>
        </authorList>
    </citation>
    <scope>NUCLEOTIDE SEQUENCE [LARGE SCALE GENOMIC DNA]</scope>
    <source>
        <strain evidence="1 2">North Korean</strain>
    </source>
</reference>
<dbReference type="Pfam" id="PF05795">
    <property type="entry name" value="Plasmodium_Vir"/>
    <property type="match status" value="1"/>
</dbReference>
<dbReference type="EMBL" id="KQ235254">
    <property type="protein sequence ID" value="KNA01573.1"/>
    <property type="molecule type" value="Genomic_DNA"/>
</dbReference>
<name>A0A0J9U339_PLAVI</name>
<evidence type="ECO:0008006" key="3">
    <source>
        <dbReference type="Google" id="ProtNLM"/>
    </source>
</evidence>
<proteinExistence type="predicted"/>
<evidence type="ECO:0000313" key="2">
    <source>
        <dbReference type="Proteomes" id="UP000053239"/>
    </source>
</evidence>
<gene>
    <name evidence="1" type="ORF">PVNG_05019</name>
</gene>
<organism evidence="1 2">
    <name type="scientific">Plasmodium vivax North Korean</name>
    <dbReference type="NCBI Taxonomy" id="1035514"/>
    <lineage>
        <taxon>Eukaryota</taxon>
        <taxon>Sar</taxon>
        <taxon>Alveolata</taxon>
        <taxon>Apicomplexa</taxon>
        <taxon>Aconoidasida</taxon>
        <taxon>Haemosporida</taxon>
        <taxon>Plasmodiidae</taxon>
        <taxon>Plasmodium</taxon>
        <taxon>Plasmodium (Plasmodium)</taxon>
    </lineage>
</organism>